<feature type="domain" description="GIT Spa2 homology (SHD)" evidence="3">
    <location>
        <begin position="179"/>
        <end position="209"/>
    </location>
</feature>
<feature type="region of interest" description="Disordered" evidence="2">
    <location>
        <begin position="142"/>
        <end position="184"/>
    </location>
</feature>
<keyword evidence="5" id="KW-1185">Reference proteome</keyword>
<feature type="region of interest" description="Disordered" evidence="2">
    <location>
        <begin position="211"/>
        <end position="387"/>
    </location>
</feature>
<feature type="domain" description="GIT Spa2 homology (SHD)" evidence="3">
    <location>
        <begin position="123"/>
        <end position="153"/>
    </location>
</feature>
<dbReference type="STRING" id="42251.A0A2T6ZGJ4"/>
<feature type="compositionally biased region" description="Low complexity" evidence="2">
    <location>
        <begin position="250"/>
        <end position="263"/>
    </location>
</feature>
<evidence type="ECO:0000259" key="3">
    <source>
        <dbReference type="SMART" id="SM00555"/>
    </source>
</evidence>
<gene>
    <name evidence="4" type="ORF">B9Z19DRAFT_1068113</name>
</gene>
<dbReference type="GO" id="GO:0005826">
    <property type="term" value="C:actomyosin contractile ring"/>
    <property type="evidence" value="ECO:0007669"/>
    <property type="project" value="TreeGrafter"/>
</dbReference>
<dbReference type="Proteomes" id="UP000244722">
    <property type="component" value="Unassembled WGS sequence"/>
</dbReference>
<dbReference type="PANTHER" id="PTHR21601:SF0">
    <property type="entry name" value="PROTEIN SPA2-RELATED"/>
    <property type="match status" value="1"/>
</dbReference>
<feature type="compositionally biased region" description="Polar residues" evidence="2">
    <location>
        <begin position="60"/>
        <end position="76"/>
    </location>
</feature>
<reference evidence="4 5" key="1">
    <citation type="submission" date="2017-04" db="EMBL/GenBank/DDBJ databases">
        <title>Draft genome sequence of Tuber borchii Vittad., a whitish edible truffle.</title>
        <authorList>
            <consortium name="DOE Joint Genome Institute"/>
            <person name="Murat C."/>
            <person name="Kuo A."/>
            <person name="Barry K.W."/>
            <person name="Clum A."/>
            <person name="Dockter R.B."/>
            <person name="Fauchery L."/>
            <person name="Iotti M."/>
            <person name="Kohler A."/>
            <person name="Labutti K."/>
            <person name="Lindquist E.A."/>
            <person name="Lipzen A."/>
            <person name="Ohm R.A."/>
            <person name="Wang M."/>
            <person name="Grigoriev I.V."/>
            <person name="Zambonelli A."/>
            <person name="Martin F.M."/>
        </authorList>
    </citation>
    <scope>NUCLEOTIDE SEQUENCE [LARGE SCALE GENOMIC DNA]</scope>
    <source>
        <strain evidence="4 5">Tbo3840</strain>
    </source>
</reference>
<dbReference type="SMART" id="SM00555">
    <property type="entry name" value="GIT"/>
    <property type="match status" value="2"/>
</dbReference>
<feature type="region of interest" description="Disordered" evidence="2">
    <location>
        <begin position="758"/>
        <end position="813"/>
    </location>
</feature>
<name>A0A2T6ZGJ4_TUBBO</name>
<dbReference type="OrthoDB" id="5588096at2759"/>
<dbReference type="InterPro" id="IPR013724">
    <property type="entry name" value="GIT_SHD"/>
</dbReference>
<feature type="compositionally biased region" description="Polar residues" evidence="2">
    <location>
        <begin position="459"/>
        <end position="469"/>
    </location>
</feature>
<dbReference type="GO" id="GO:0005078">
    <property type="term" value="F:MAP-kinase scaffold activity"/>
    <property type="evidence" value="ECO:0007669"/>
    <property type="project" value="TreeGrafter"/>
</dbReference>
<dbReference type="Pfam" id="PF12205">
    <property type="entry name" value="GIT1_C"/>
    <property type="match status" value="1"/>
</dbReference>
<dbReference type="InterPro" id="IPR022018">
    <property type="entry name" value="GIT1_C"/>
</dbReference>
<dbReference type="GO" id="GO:1902716">
    <property type="term" value="C:cell cortex of growing cell tip"/>
    <property type="evidence" value="ECO:0007669"/>
    <property type="project" value="TreeGrafter"/>
</dbReference>
<proteinExistence type="predicted"/>
<organism evidence="4 5">
    <name type="scientific">Tuber borchii</name>
    <name type="common">White truffle</name>
    <dbReference type="NCBI Taxonomy" id="42251"/>
    <lineage>
        <taxon>Eukaryota</taxon>
        <taxon>Fungi</taxon>
        <taxon>Dikarya</taxon>
        <taxon>Ascomycota</taxon>
        <taxon>Pezizomycotina</taxon>
        <taxon>Pezizomycetes</taxon>
        <taxon>Pezizales</taxon>
        <taxon>Tuberaceae</taxon>
        <taxon>Tuber</taxon>
    </lineage>
</organism>
<feature type="region of interest" description="Disordered" evidence="2">
    <location>
        <begin position="1"/>
        <end position="85"/>
    </location>
</feature>
<dbReference type="PANTHER" id="PTHR21601">
    <property type="entry name" value="SPA2 PROTEIN"/>
    <property type="match status" value="1"/>
</dbReference>
<feature type="compositionally biased region" description="Polar residues" evidence="2">
    <location>
        <begin position="357"/>
        <end position="366"/>
    </location>
</feature>
<dbReference type="Pfam" id="PF23742">
    <property type="entry name" value="VBS_C3G9"/>
    <property type="match status" value="1"/>
</dbReference>
<feature type="compositionally biased region" description="Basic and acidic residues" evidence="2">
    <location>
        <begin position="470"/>
        <end position="487"/>
    </location>
</feature>
<feature type="region of interest" description="Disordered" evidence="2">
    <location>
        <begin position="411"/>
        <end position="498"/>
    </location>
</feature>
<dbReference type="AlphaFoldDB" id="A0A2T6ZGJ4"/>
<protein>
    <recommendedName>
        <fullName evidence="3">GIT Spa2 homology (SHD) domain-containing protein</fullName>
    </recommendedName>
</protein>
<accession>A0A2T6ZGJ4</accession>
<feature type="compositionally biased region" description="Low complexity" evidence="2">
    <location>
        <begin position="374"/>
        <end position="387"/>
    </location>
</feature>
<feature type="compositionally biased region" description="Acidic residues" evidence="2">
    <location>
        <begin position="335"/>
        <end position="346"/>
    </location>
</feature>
<evidence type="ECO:0000256" key="2">
    <source>
        <dbReference type="SAM" id="MobiDB-lite"/>
    </source>
</evidence>
<dbReference type="InterPro" id="IPR039892">
    <property type="entry name" value="Spa2/Sph1"/>
</dbReference>
<dbReference type="EMBL" id="NESQ01000291">
    <property type="protein sequence ID" value="PUU74576.1"/>
    <property type="molecule type" value="Genomic_DNA"/>
</dbReference>
<feature type="compositionally biased region" description="Basic and acidic residues" evidence="2">
    <location>
        <begin position="411"/>
        <end position="456"/>
    </location>
</feature>
<comment type="caution">
    <text evidence="4">The sequence shown here is derived from an EMBL/GenBank/DDBJ whole genome shotgun (WGS) entry which is preliminary data.</text>
</comment>
<sequence>MNTGSNGNIPRSALSPVSVAGSDWSGISGYQNRGSDQLYGGPPPRSGSLANGDGMGPPGQRQNVSPPSSVARSSDGTGLYAQSDASSLQDIIHEEEVAAHHSALRKLLQPYLSQPGNSRPNKARDKLLRLSVVQFQELSTDVYDELQRREGVDASSGPNDKPPPYLLPKEKFHPKRNQARQKLSSLAATRFRDLATDVFFELERRYPKYATELTRERSPTNSVDGRGMAPPGRLGSPGPGRVGSPGPPGRMGSPGPGQMRGPPGSSPGPYGPGPNGLPRMGPGGPPRNGPPGGLGPPGMEGGGSPNRGDAPNSFGRPLPKTFQPGTVIPNKSTMVEDEDDDDDDEGGAFGLEDSNRKPNGNRSGPTSPGRDSNRSMGSMGSMINGGNSEVDKKLIAEYQSKVEILHDKVAGLEASLEDKDQEIAKVKDEAKRKESDHNRDRREWENLKRDLEEKLANAENLNRNVQNELSDVKADKSANEGSLKDQLGDSQQTVASASDRKYQDLLKQHEELKMELREQEEVTEEVRREAMEFLSQMKSISERADHSFEREERLTSEIEKLQNELREWKTRYARTKATLRSLRTSSMGLALQSPTSLISKEGGLSDPNGLVKDVHVTKFQISIDELLRTARGANYSQTLEYVKAVVMATRSITEGIGESKTHNDDRLKLKSRVSATANNLTTAAKNHATGGGLSPVSLVDAAASHLTASIVELIKIVKIRPTPQGDLEDDGEDMIISPASAYEMDRAAGVGIVAQKTNGAAKGQSGSRLSGDSVYSPLSSPEHSRDRSRNESPGGKDQWGSQPSSARSPAFADRTVGSNFEELRILLETQMVGIVESIQLLLTSIRAGDDMQTLRKHVDHITPVVWKVLQSTENSMQQPGNETLRDPGDWIVANLSKCLQSMGDMSNEGEPIDGPADKEFKARLASLAFDLVREAKELVRAVEVTENKSRGGAQVMGHPMDEDSLR</sequence>
<evidence type="ECO:0000313" key="5">
    <source>
        <dbReference type="Proteomes" id="UP000244722"/>
    </source>
</evidence>
<dbReference type="Pfam" id="PF08518">
    <property type="entry name" value="GIT_SHD"/>
    <property type="match status" value="2"/>
</dbReference>
<keyword evidence="1" id="KW-0677">Repeat</keyword>
<feature type="compositionally biased region" description="Gly residues" evidence="2">
    <location>
        <begin position="290"/>
        <end position="305"/>
    </location>
</feature>
<evidence type="ECO:0000313" key="4">
    <source>
        <dbReference type="EMBL" id="PUU74576.1"/>
    </source>
</evidence>
<evidence type="ECO:0000256" key="1">
    <source>
        <dbReference type="ARBA" id="ARBA00022737"/>
    </source>
</evidence>
<dbReference type="InterPro" id="IPR056439">
    <property type="entry name" value="VBS_C3G9"/>
</dbReference>